<evidence type="ECO:0000313" key="2">
    <source>
        <dbReference type="Proteomes" id="UP000652761"/>
    </source>
</evidence>
<dbReference type="EMBL" id="NMUH01000105">
    <property type="protein sequence ID" value="MQL71645.1"/>
    <property type="molecule type" value="Genomic_DNA"/>
</dbReference>
<gene>
    <name evidence="1" type="ORF">Taro_003963</name>
</gene>
<proteinExistence type="predicted"/>
<dbReference type="Proteomes" id="UP000652761">
    <property type="component" value="Unassembled WGS sequence"/>
</dbReference>
<organism evidence="1 2">
    <name type="scientific">Colocasia esculenta</name>
    <name type="common">Wild taro</name>
    <name type="synonym">Arum esculentum</name>
    <dbReference type="NCBI Taxonomy" id="4460"/>
    <lineage>
        <taxon>Eukaryota</taxon>
        <taxon>Viridiplantae</taxon>
        <taxon>Streptophyta</taxon>
        <taxon>Embryophyta</taxon>
        <taxon>Tracheophyta</taxon>
        <taxon>Spermatophyta</taxon>
        <taxon>Magnoliopsida</taxon>
        <taxon>Liliopsida</taxon>
        <taxon>Araceae</taxon>
        <taxon>Aroideae</taxon>
        <taxon>Colocasieae</taxon>
        <taxon>Colocasia</taxon>
    </lineage>
</organism>
<dbReference type="AlphaFoldDB" id="A0A843TKV8"/>
<evidence type="ECO:0000313" key="1">
    <source>
        <dbReference type="EMBL" id="MQL71645.1"/>
    </source>
</evidence>
<name>A0A843TKV8_COLES</name>
<comment type="caution">
    <text evidence="1">The sequence shown here is derived from an EMBL/GenBank/DDBJ whole genome shotgun (WGS) entry which is preliminary data.</text>
</comment>
<protein>
    <submittedName>
        <fullName evidence="1">Uncharacterized protein</fullName>
    </submittedName>
</protein>
<keyword evidence="2" id="KW-1185">Reference proteome</keyword>
<accession>A0A843TKV8</accession>
<reference evidence="1" key="1">
    <citation type="submission" date="2017-07" db="EMBL/GenBank/DDBJ databases">
        <title>Taro Niue Genome Assembly and Annotation.</title>
        <authorList>
            <person name="Atibalentja N."/>
            <person name="Keating K."/>
            <person name="Fields C.J."/>
        </authorList>
    </citation>
    <scope>NUCLEOTIDE SEQUENCE</scope>
    <source>
        <strain evidence="1">Niue_2</strain>
        <tissue evidence="1">Leaf</tissue>
    </source>
</reference>
<sequence>MCLHRLERGGGALSYEEAPTGSFFTWRSRSGRDGLASRDEIATLPCVATWSRWSDTSRAQP</sequence>